<dbReference type="Pfam" id="PF00884">
    <property type="entry name" value="Sulfatase"/>
    <property type="match status" value="1"/>
</dbReference>
<dbReference type="Pfam" id="PF05345">
    <property type="entry name" value="He_PIG"/>
    <property type="match status" value="3"/>
</dbReference>
<dbReference type="InterPro" id="IPR050738">
    <property type="entry name" value="Sulfatase"/>
</dbReference>
<dbReference type="EMBL" id="JBAWKS010000002">
    <property type="protein sequence ID" value="MEI4551132.1"/>
    <property type="molecule type" value="Genomic_DNA"/>
</dbReference>
<reference evidence="6 7" key="1">
    <citation type="submission" date="2023-12" db="EMBL/GenBank/DDBJ databases">
        <title>Friends and Foes: Symbiotic and Algicidal bacterial influence on Karenia brevis blooms.</title>
        <authorList>
            <person name="Fei C."/>
            <person name="Mohamed A.R."/>
            <person name="Booker A."/>
            <person name="Arshad M."/>
            <person name="Klass S."/>
            <person name="Ahn S."/>
            <person name="Gilbert P.M."/>
            <person name="Heil C.A."/>
            <person name="Martinez J.M."/>
            <person name="Amin S.A."/>
        </authorList>
    </citation>
    <scope>NUCLEOTIDE SEQUENCE [LARGE SCALE GENOMIC DNA]</scope>
    <source>
        <strain evidence="6 7">CE15</strain>
    </source>
</reference>
<dbReference type="InterPro" id="IPR017850">
    <property type="entry name" value="Alkaline_phosphatase_core_sf"/>
</dbReference>
<dbReference type="PANTHER" id="PTHR42693:SF33">
    <property type="entry name" value="ARYLSULFATASE"/>
    <property type="match status" value="1"/>
</dbReference>
<evidence type="ECO:0000256" key="1">
    <source>
        <dbReference type="ARBA" id="ARBA00008779"/>
    </source>
</evidence>
<dbReference type="PANTHER" id="PTHR42693">
    <property type="entry name" value="ARYLSULFATASE FAMILY MEMBER"/>
    <property type="match status" value="1"/>
</dbReference>
<evidence type="ECO:0000313" key="6">
    <source>
        <dbReference type="EMBL" id="MEI4551132.1"/>
    </source>
</evidence>
<dbReference type="Pfam" id="PF14240">
    <property type="entry name" value="YHYH"/>
    <property type="match status" value="1"/>
</dbReference>
<comment type="similarity">
    <text evidence="1">Belongs to the sulfatase family.</text>
</comment>
<feature type="domain" description="Cadherin" evidence="5">
    <location>
        <begin position="87"/>
        <end position="235"/>
    </location>
</feature>
<protein>
    <submittedName>
        <fullName evidence="6">Sulfatase-like hydrolase/transferase</fullName>
    </submittedName>
</protein>
<dbReference type="SUPFAM" id="SSF53649">
    <property type="entry name" value="Alkaline phosphatase-like"/>
    <property type="match status" value="1"/>
</dbReference>
<dbReference type="InterPro" id="IPR015919">
    <property type="entry name" value="Cadherin-like_sf"/>
</dbReference>
<dbReference type="RefSeq" id="WP_336436159.1">
    <property type="nucleotide sequence ID" value="NZ_JBAWKS010000002.1"/>
</dbReference>
<dbReference type="CDD" id="cd16154">
    <property type="entry name" value="sulfatase_like"/>
    <property type="match status" value="1"/>
</dbReference>
<keyword evidence="7" id="KW-1185">Reference proteome</keyword>
<proteinExistence type="inferred from homology"/>
<dbReference type="SMART" id="SM00736">
    <property type="entry name" value="CADG"/>
    <property type="match status" value="3"/>
</dbReference>
<dbReference type="InterPro" id="IPR006644">
    <property type="entry name" value="Cadg"/>
</dbReference>
<evidence type="ECO:0000259" key="5">
    <source>
        <dbReference type="PROSITE" id="PS50268"/>
    </source>
</evidence>
<dbReference type="InterPro" id="IPR002126">
    <property type="entry name" value="Cadherin-like_dom"/>
</dbReference>
<dbReference type="Gene3D" id="3.40.720.10">
    <property type="entry name" value="Alkaline Phosphatase, subunit A"/>
    <property type="match status" value="1"/>
</dbReference>
<evidence type="ECO:0000256" key="3">
    <source>
        <dbReference type="ARBA" id="ARBA00022801"/>
    </source>
</evidence>
<keyword evidence="3" id="KW-0378">Hydrolase</keyword>
<accession>A0ABU8EVY0</accession>
<dbReference type="Gene3D" id="2.60.40.10">
    <property type="entry name" value="Immunoglobulins"/>
    <property type="match status" value="3"/>
</dbReference>
<keyword evidence="4" id="KW-0106">Calcium</keyword>
<dbReference type="SMART" id="SM00089">
    <property type="entry name" value="PKD"/>
    <property type="match status" value="3"/>
</dbReference>
<evidence type="ECO:0000313" key="7">
    <source>
        <dbReference type="Proteomes" id="UP001382455"/>
    </source>
</evidence>
<dbReference type="InterPro" id="IPR025924">
    <property type="entry name" value="YHYH_dom"/>
</dbReference>
<organism evidence="6 7">
    <name type="scientific">Pseudoalteromonas spongiae</name>
    <dbReference type="NCBI Taxonomy" id="298657"/>
    <lineage>
        <taxon>Bacteria</taxon>
        <taxon>Pseudomonadati</taxon>
        <taxon>Pseudomonadota</taxon>
        <taxon>Gammaproteobacteria</taxon>
        <taxon>Alteromonadales</taxon>
        <taxon>Pseudoalteromonadaceae</taxon>
        <taxon>Pseudoalteromonas</taxon>
    </lineage>
</organism>
<dbReference type="PROSITE" id="PS51257">
    <property type="entry name" value="PROKAR_LIPOPROTEIN"/>
    <property type="match status" value="1"/>
</dbReference>
<dbReference type="InterPro" id="IPR013783">
    <property type="entry name" value="Ig-like_fold"/>
</dbReference>
<dbReference type="Proteomes" id="UP001382455">
    <property type="component" value="Unassembled WGS sequence"/>
</dbReference>
<evidence type="ECO:0000256" key="4">
    <source>
        <dbReference type="ARBA" id="ARBA00022837"/>
    </source>
</evidence>
<dbReference type="InterPro" id="IPR022409">
    <property type="entry name" value="PKD/Chitinase_dom"/>
</dbReference>
<dbReference type="InterPro" id="IPR024607">
    <property type="entry name" value="Sulfatase_CS"/>
</dbReference>
<dbReference type="PROSITE" id="PS50268">
    <property type="entry name" value="CADHERIN_2"/>
    <property type="match status" value="1"/>
</dbReference>
<name>A0ABU8EVY0_9GAMM</name>
<sequence length="1084" mass="117180">MLHKFNTLFTISFLSVTLVGCGGGSSESNSENNVTPPVITNQAPQLATAITDQTTNQSQQYSFDLSQGGQTFTDPDGDELTYSFNTSPQTNDFTLNGSVLSGTPALAQTITFTVTATDPYGLSANDSFLLNINGAPRLTNNISNQSVNIGENYNFDVTQNGTTFEDLDSEILIYSVQITPTNDDLTFNGTHLSGVPNQAGEYTIAVTATDDGGLFDSTSFVLYVVEPNENNSPIVANPIADQSATLNQDFNFDMSQNNTTFSDPDGDMLTFQVAITPTDSGLTSDGLILSGNPNQTGEINVTVTASDPAGLSVSDTFSVDVSAQVNTSKPNVLLIIADDLGQDSSNQYSFSTDLPTTPTIDEIAAQGIVFENLWVNPVCSPTRSTIFTGKYGTRTQVLAPGDELSLSETSLPQALKNHPDTAEYVSAKIGKWHLGGDSSHPAAFGLDYYAGIFNGAVSDYYNWELTTNGQTLPQTEYATTVLTDLAIDWLNQQTTPWFLWMGYNAPHTPFHLPPSELHSRNLSGDEADIEANPRAYYLAAVEALDSEINRLLNSLDQATRDNTVVIFIGDNGTPTQARFRGSDLSGSKNNISEGGIRVPMIVSGKNVTRQGQREANVLNGTDFFSTILAIAGQEEVAIHDSLPFNNLLSDANATPLRETAFSQNEEAFTIRNARYKLIEYLDGTRAFYDLQNDISEQTDLISGGASLPTDFFYLDSQLSALSNDGWIVNKHNEQSSYMMDSGAFVEVNVLSVQDNGTSTTVTTNATPNYKVVVTDEVLTVYQSKPAAAYANGQVLSLNQQIDYGQDIGLTANCGNTGGDGWWPQAGAACPESQSGMALTFPNNPTPTQTECETGLGPVGLWVNGVPIYNWSDASSYNNQDVWNNFALPFRSAAMDVCNGHSGNGMYHHHSYNACLKQQLGDEGKGHSPIYGYAGDGYPIHGPYHSKDVLAKSCWKKRDYSANSATGCGSEGQRTCKFIDEENISLGVENVTAGPATSDIINFFTAGDGPAVSGIYYEDYYYDAQCTAQGEEYLDEHSGHDHDGLGYHYHTSVDENLSPVFPLVNGPDYYGSLNSSSFQCFRREF</sequence>
<dbReference type="InterPro" id="IPR000917">
    <property type="entry name" value="Sulfatase_N"/>
</dbReference>
<keyword evidence="2" id="KW-0479">Metal-binding</keyword>
<dbReference type="SUPFAM" id="SSF49313">
    <property type="entry name" value="Cadherin-like"/>
    <property type="match status" value="3"/>
</dbReference>
<comment type="caution">
    <text evidence="6">The sequence shown here is derived from an EMBL/GenBank/DDBJ whole genome shotgun (WGS) entry which is preliminary data.</text>
</comment>
<evidence type="ECO:0000256" key="2">
    <source>
        <dbReference type="ARBA" id="ARBA00022723"/>
    </source>
</evidence>
<gene>
    <name evidence="6" type="ORF">WAE96_15775</name>
</gene>
<dbReference type="PROSITE" id="PS00523">
    <property type="entry name" value="SULFATASE_1"/>
    <property type="match status" value="1"/>
</dbReference>